<evidence type="ECO:0000259" key="2">
    <source>
        <dbReference type="PROSITE" id="PS51233"/>
    </source>
</evidence>
<dbReference type="EMBL" id="JARBDR010000813">
    <property type="protein sequence ID" value="KAJ8305312.1"/>
    <property type="molecule type" value="Genomic_DNA"/>
</dbReference>
<name>A0ABQ9EN03_TEGGR</name>
<dbReference type="Proteomes" id="UP001217089">
    <property type="component" value="Unassembled WGS sequence"/>
</dbReference>
<evidence type="ECO:0000313" key="4">
    <source>
        <dbReference type="Proteomes" id="UP001217089"/>
    </source>
</evidence>
<organism evidence="3 4">
    <name type="scientific">Tegillarca granosa</name>
    <name type="common">Malaysian cockle</name>
    <name type="synonym">Anadara granosa</name>
    <dbReference type="NCBI Taxonomy" id="220873"/>
    <lineage>
        <taxon>Eukaryota</taxon>
        <taxon>Metazoa</taxon>
        <taxon>Spiralia</taxon>
        <taxon>Lophotrochozoa</taxon>
        <taxon>Mollusca</taxon>
        <taxon>Bivalvia</taxon>
        <taxon>Autobranchia</taxon>
        <taxon>Pteriomorphia</taxon>
        <taxon>Arcoida</taxon>
        <taxon>Arcoidea</taxon>
        <taxon>Arcidae</taxon>
        <taxon>Tegillarca</taxon>
    </lineage>
</organism>
<evidence type="ECO:0000256" key="1">
    <source>
        <dbReference type="SAM" id="MobiDB-lite"/>
    </source>
</evidence>
<dbReference type="PANTHER" id="PTHR37860:SF2">
    <property type="entry name" value="VITELLOGENIN DOMAIN-CONTAINING PROTEIN"/>
    <property type="match status" value="1"/>
</dbReference>
<evidence type="ECO:0000313" key="3">
    <source>
        <dbReference type="EMBL" id="KAJ8305312.1"/>
    </source>
</evidence>
<feature type="region of interest" description="Disordered" evidence="1">
    <location>
        <begin position="251"/>
        <end position="295"/>
    </location>
</feature>
<dbReference type="Pfam" id="PF00094">
    <property type="entry name" value="VWD"/>
    <property type="match status" value="1"/>
</dbReference>
<dbReference type="InterPro" id="IPR001846">
    <property type="entry name" value="VWF_type-D"/>
</dbReference>
<dbReference type="PANTHER" id="PTHR37860">
    <property type="entry name" value="AGAP008810-PA"/>
    <property type="match status" value="1"/>
</dbReference>
<accession>A0ABQ9EN03</accession>
<dbReference type="PROSITE" id="PS51233">
    <property type="entry name" value="VWFD"/>
    <property type="match status" value="1"/>
</dbReference>
<reference evidence="3 4" key="1">
    <citation type="submission" date="2022-12" db="EMBL/GenBank/DDBJ databases">
        <title>Chromosome-level genome of Tegillarca granosa.</title>
        <authorList>
            <person name="Kim J."/>
        </authorList>
    </citation>
    <scope>NUCLEOTIDE SEQUENCE [LARGE SCALE GENOMIC DNA]</scope>
    <source>
        <strain evidence="3">Teg-2019</strain>
        <tissue evidence="3">Adductor muscle</tissue>
    </source>
</reference>
<sequence length="1315" mass="150236">MYEFIYDVYLNRNSHYLLRTMLQYKRLLTAEETINSLTGEIQPGNRTEQELSLMLAIPVANLQLEFYNMRENLATHFVTELNMTYFCSKTVPLLYMLHLNPKHAALNGDATRIEFSNDVKFGNPPAFWNTTDNMYLKYPGQIIQLTNNMIANQTNAVRLTDITYLDSNQQQKTLKMKAHVENHSDATNLDYDYFMVMKNEDEYDITLQGHVYGNIRHFNLYTDVYFTKVTQDDARRKRSLQHIYDKFEKIENSLQNRNSEDSQTSESQTEGDNDSESVPVNTDDTRPDTEERRPQSLPYQCRSIFDWDRWNLTLNLTLRVRPVFNPGSRIRIPIGGEYVWNIELLYPSCNMYKQVLSSGALGRHINNTIFDFRYWINYVNLYKTLVVQQDGTLLTTSSIMNTFDMNVRYQYHQHFDFTLTYRGQSLNGSLEINYQRQTPTYAEITVHFHADSAWMLLNFDHTELYIIQSLTPYGLSDIDHYLKLNHTLFILELNSTLQKTEGEITLHQNGIFMKMIPGVSSSRTAITTDAGFSRTTLPSVSVTFTQPQIVYYVNVGLSHPRLLNITYSFQKNGVLLAPAITGLMEIEGSTSFQYTVSWNPALTTTAKQTFQQKLAGISHMLLDASKTMLLNTQRDIPDIVIPFINKTTGSIVKRIFYPFIMYLPFKGAISESHRTSASENTLHVSSRIKSGKNLLSLIMKFSSDVLKTLGKSIVKPPAMIMPYLNNIIKPRLRQILTDNSVSFVLPLPFKWKHLMSLPEFTQSQKNIQKLIFGIVRKLLRGSRQITPLPEAESDIALVYSSGKYVSTFDGNVYFIPFSSGCHHNYNGECTYLLTSDFKNKNFALILSNSGISLMTQAMTVTLDFQGRVHINQCTTAVDMPFTSTDNSITVFKNTRGIVLNTNYGVNISCSFPHDLYCLETHAACSITVHKKHRNHTVGLLGTNDGEPGNDLRMPNMTVFANIPKFLTGYALNGPEYCFHSDVVIRSVVCSETQRKSHCKELFENKTSQLVTCFDRVNPDSFLNVCLKDAEDCRSNVCDHALAYKILCKSKGLDISIPTLPVNCTRITDRHRGIINKKTLVDIVFVVANDVITRQGIQTVMSHLSRFMESFTSEVASDIQIGAIGYSGNGMFSYGTRRHFIGLKYATLSFSETWIETEDSSIKTMLEMVAGYPFRYNSRRLIITRDEKRQLIDLYNSKKLRLHVMSKFTELKGRRVLGINYNKKVIFTTRRKKISNLPKGPLMKVVEQTGGSVLDITPILEGQRARMDHIAKHLMEEKLTLLFPGALNTESYFKMAISLEYGTKKLILSSLNNSSK</sequence>
<proteinExistence type="predicted"/>
<feature type="domain" description="VWFD" evidence="2">
    <location>
        <begin position="794"/>
        <end position="978"/>
    </location>
</feature>
<keyword evidence="4" id="KW-1185">Reference proteome</keyword>
<comment type="caution">
    <text evidence="3">The sequence shown here is derived from an EMBL/GenBank/DDBJ whole genome shotgun (WGS) entry which is preliminary data.</text>
</comment>
<gene>
    <name evidence="3" type="ORF">KUTeg_015857</name>
</gene>
<protein>
    <recommendedName>
        <fullName evidence="2">VWFD domain-containing protein</fullName>
    </recommendedName>
</protein>
<dbReference type="SMART" id="SM00216">
    <property type="entry name" value="VWD"/>
    <property type="match status" value="1"/>
</dbReference>
<feature type="compositionally biased region" description="Basic and acidic residues" evidence="1">
    <location>
        <begin position="283"/>
        <end position="294"/>
    </location>
</feature>